<dbReference type="GO" id="GO:0016567">
    <property type="term" value="P:protein ubiquitination"/>
    <property type="evidence" value="ECO:0007669"/>
    <property type="project" value="TreeGrafter"/>
</dbReference>
<reference evidence="6 7" key="1">
    <citation type="journal article" date="2018" name="Sci. Rep.">
        <title>Raphidocelis subcapitata (=Pseudokirchneriella subcapitata) provides an insight into genome evolution and environmental adaptations in the Sphaeropleales.</title>
        <authorList>
            <person name="Suzuki S."/>
            <person name="Yamaguchi H."/>
            <person name="Nakajima N."/>
            <person name="Kawachi M."/>
        </authorList>
    </citation>
    <scope>NUCLEOTIDE SEQUENCE [LARGE SCALE GENOMIC DNA]</scope>
    <source>
        <strain evidence="6 7">NIES-35</strain>
    </source>
</reference>
<evidence type="ECO:0000256" key="4">
    <source>
        <dbReference type="SAM" id="MobiDB-lite"/>
    </source>
</evidence>
<dbReference type="EMBL" id="BDRX01000034">
    <property type="protein sequence ID" value="GBF92746.1"/>
    <property type="molecule type" value="Genomic_DNA"/>
</dbReference>
<dbReference type="Proteomes" id="UP000247498">
    <property type="component" value="Unassembled WGS sequence"/>
</dbReference>
<dbReference type="AlphaFoldDB" id="A0A2V0NYQ5"/>
<evidence type="ECO:0000313" key="7">
    <source>
        <dbReference type="Proteomes" id="UP000247498"/>
    </source>
</evidence>
<dbReference type="PANTHER" id="PTHR23012:SF215">
    <property type="entry name" value="RING_FYVE_PHD ZINC FINGER SUPERFAMILY PROTEIN"/>
    <property type="match status" value="1"/>
</dbReference>
<comment type="caution">
    <text evidence="6">The sequence shown here is derived from an EMBL/GenBank/DDBJ whole genome shotgun (WGS) entry which is preliminary data.</text>
</comment>
<proteinExistence type="predicted"/>
<feature type="region of interest" description="Disordered" evidence="4">
    <location>
        <begin position="228"/>
        <end position="257"/>
    </location>
</feature>
<accession>A0A2V0NYQ5</accession>
<feature type="compositionally biased region" description="Gly residues" evidence="4">
    <location>
        <begin position="228"/>
        <end position="245"/>
    </location>
</feature>
<dbReference type="SUPFAM" id="SSF57850">
    <property type="entry name" value="RING/U-box"/>
    <property type="match status" value="1"/>
</dbReference>
<feature type="region of interest" description="Disordered" evidence="4">
    <location>
        <begin position="1"/>
        <end position="50"/>
    </location>
</feature>
<dbReference type="InterPro" id="IPR013083">
    <property type="entry name" value="Znf_RING/FYVE/PHD"/>
</dbReference>
<evidence type="ECO:0000313" key="6">
    <source>
        <dbReference type="EMBL" id="GBF92746.1"/>
    </source>
</evidence>
<dbReference type="PANTHER" id="PTHR23012">
    <property type="entry name" value="RING/FYVE/PHD ZINC FINGER DOMAIN-CONTAINING"/>
    <property type="match status" value="1"/>
</dbReference>
<gene>
    <name evidence="6" type="ORF">Rsub_05115</name>
</gene>
<evidence type="ECO:0000256" key="1">
    <source>
        <dbReference type="ARBA" id="ARBA00022723"/>
    </source>
</evidence>
<evidence type="ECO:0000256" key="2">
    <source>
        <dbReference type="ARBA" id="ARBA00022771"/>
    </source>
</evidence>
<sequence length="417" mass="40814">MPQQASRAPDAPLEAADEAPLLEGGARAAAPADAAQPGAGGSGASPGAGPAAATAAAAAALQLKSAVSADIPVCRICLEDDSPANLLAPCSCTGTQKWAHRACLQRWIDEKRSPACEICGHDYSGGFTVPPPPPPPAAVDGAPLPQLTRAEREALRHILSRLVPPGGGGGDGGLVLGGGGPGGGVRVLHLYGDEEAAEREPAVSWLAAAMTLVLLTLLFQSSLEAGGGAAGGGGGPGGGGGGGIGPAPPGPPDDDGGAGGAGMVLALSLFAVWVLGKLLGAALPLLLGGRLSHGLDLEAGDADSEVGTPPPPARVRRIGGARYTAAPAGAFLGNAASPASDLEAGVVAGDEVELQRLGAEGGGGAADAPARRHPFLLALHALQQASWRRGQQPPSPPAQQQPGREGGGGERPLFAIL</sequence>
<dbReference type="GO" id="GO:0016020">
    <property type="term" value="C:membrane"/>
    <property type="evidence" value="ECO:0007669"/>
    <property type="project" value="TreeGrafter"/>
</dbReference>
<dbReference type="Gene3D" id="3.30.40.10">
    <property type="entry name" value="Zinc/RING finger domain, C3HC4 (zinc finger)"/>
    <property type="match status" value="1"/>
</dbReference>
<dbReference type="InterPro" id="IPR033275">
    <property type="entry name" value="MARCH-like"/>
</dbReference>
<evidence type="ECO:0000259" key="5">
    <source>
        <dbReference type="PROSITE" id="PS51292"/>
    </source>
</evidence>
<feature type="region of interest" description="Disordered" evidence="4">
    <location>
        <begin position="386"/>
        <end position="417"/>
    </location>
</feature>
<dbReference type="InParanoid" id="A0A2V0NYQ5"/>
<dbReference type="Pfam" id="PF12906">
    <property type="entry name" value="RINGv"/>
    <property type="match status" value="1"/>
</dbReference>
<keyword evidence="3" id="KW-0862">Zinc</keyword>
<dbReference type="InterPro" id="IPR011016">
    <property type="entry name" value="Znf_RING-CH"/>
</dbReference>
<dbReference type="SMART" id="SM00744">
    <property type="entry name" value="RINGv"/>
    <property type="match status" value="1"/>
</dbReference>
<dbReference type="GO" id="GO:0004842">
    <property type="term" value="F:ubiquitin-protein transferase activity"/>
    <property type="evidence" value="ECO:0007669"/>
    <property type="project" value="TreeGrafter"/>
</dbReference>
<dbReference type="GO" id="GO:0008270">
    <property type="term" value="F:zinc ion binding"/>
    <property type="evidence" value="ECO:0007669"/>
    <property type="project" value="UniProtKB-KW"/>
</dbReference>
<feature type="compositionally biased region" description="Low complexity" evidence="4">
    <location>
        <begin position="8"/>
        <end position="37"/>
    </location>
</feature>
<keyword evidence="1" id="KW-0479">Metal-binding</keyword>
<feature type="domain" description="RING-CH-type" evidence="5">
    <location>
        <begin position="66"/>
        <end position="126"/>
    </location>
</feature>
<evidence type="ECO:0000256" key="3">
    <source>
        <dbReference type="ARBA" id="ARBA00022833"/>
    </source>
</evidence>
<organism evidence="6 7">
    <name type="scientific">Raphidocelis subcapitata</name>
    <dbReference type="NCBI Taxonomy" id="307507"/>
    <lineage>
        <taxon>Eukaryota</taxon>
        <taxon>Viridiplantae</taxon>
        <taxon>Chlorophyta</taxon>
        <taxon>core chlorophytes</taxon>
        <taxon>Chlorophyceae</taxon>
        <taxon>CS clade</taxon>
        <taxon>Sphaeropleales</taxon>
        <taxon>Selenastraceae</taxon>
        <taxon>Raphidocelis</taxon>
    </lineage>
</organism>
<dbReference type="OrthoDB" id="551915at2759"/>
<name>A0A2V0NYQ5_9CHLO</name>
<dbReference type="CDD" id="cd16495">
    <property type="entry name" value="RING_CH-C4HC3_MARCH"/>
    <property type="match status" value="1"/>
</dbReference>
<protein>
    <recommendedName>
        <fullName evidence="5">RING-CH-type domain-containing protein</fullName>
    </recommendedName>
</protein>
<keyword evidence="7" id="KW-1185">Reference proteome</keyword>
<dbReference type="PROSITE" id="PS51292">
    <property type="entry name" value="ZF_RING_CH"/>
    <property type="match status" value="1"/>
</dbReference>
<keyword evidence="2" id="KW-0863">Zinc-finger</keyword>